<dbReference type="EMBL" id="UARW01000010">
    <property type="protein sequence ID" value="SQD03548.1"/>
    <property type="molecule type" value="Genomic_DNA"/>
</dbReference>
<feature type="region of interest" description="Disordered" evidence="1">
    <location>
        <begin position="87"/>
        <end position="109"/>
    </location>
</feature>
<dbReference type="AlphaFoldDB" id="A0A2X3JGU9"/>
<name>A0A2X3JGU9_ECOLX</name>
<dbReference type="Proteomes" id="UP000250991">
    <property type="component" value="Unassembled WGS sequence"/>
</dbReference>
<evidence type="ECO:0000313" key="3">
    <source>
        <dbReference type="Proteomes" id="UP000250991"/>
    </source>
</evidence>
<evidence type="ECO:0000313" key="2">
    <source>
        <dbReference type="EMBL" id="SQD03548.1"/>
    </source>
</evidence>
<gene>
    <name evidence="2" type="ORF">NCTC8009_04041</name>
</gene>
<protein>
    <submittedName>
        <fullName evidence="2">Putative DNA circulation protein</fullName>
    </submittedName>
</protein>
<proteinExistence type="predicted"/>
<organism evidence="2 3">
    <name type="scientific">Escherichia coli</name>
    <dbReference type="NCBI Taxonomy" id="562"/>
    <lineage>
        <taxon>Bacteria</taxon>
        <taxon>Pseudomonadati</taxon>
        <taxon>Pseudomonadota</taxon>
        <taxon>Gammaproteobacteria</taxon>
        <taxon>Enterobacterales</taxon>
        <taxon>Enterobacteriaceae</taxon>
        <taxon>Escherichia</taxon>
    </lineage>
</organism>
<sequence length="109" mass="11610">MEAVTGVIDDISDAVDNLGVTQTVSGLMGSLSAMKGSVTSLINQPAMLASSLMGGRCPAFHRYAIPGQHFPHGTVWRSDSNVAMLPPQADRGQSQPRTTVRLQKKILPH</sequence>
<feature type="compositionally biased region" description="Polar residues" evidence="1">
    <location>
        <begin position="91"/>
        <end position="101"/>
    </location>
</feature>
<reference evidence="2 3" key="1">
    <citation type="submission" date="2018-06" db="EMBL/GenBank/DDBJ databases">
        <authorList>
            <consortium name="Pathogen Informatics"/>
            <person name="Doyle S."/>
        </authorList>
    </citation>
    <scope>NUCLEOTIDE SEQUENCE [LARGE SCALE GENOMIC DNA]</scope>
    <source>
        <strain evidence="2 3">NCTC8009</strain>
    </source>
</reference>
<evidence type="ECO:0000256" key="1">
    <source>
        <dbReference type="SAM" id="MobiDB-lite"/>
    </source>
</evidence>
<accession>A0A2X3JGU9</accession>